<feature type="transmembrane region" description="Helical" evidence="1">
    <location>
        <begin position="158"/>
        <end position="179"/>
    </location>
</feature>
<dbReference type="InterPro" id="IPR043130">
    <property type="entry name" value="CDP-OH_PTrfase_TM_dom"/>
</dbReference>
<evidence type="ECO:0000313" key="2">
    <source>
        <dbReference type="EMBL" id="MBS7813387.1"/>
    </source>
</evidence>
<keyword evidence="1" id="KW-0472">Membrane</keyword>
<organism evidence="2 3">
    <name type="scientific">Roseococcus pinisoli</name>
    <dbReference type="NCBI Taxonomy" id="2835040"/>
    <lineage>
        <taxon>Bacteria</taxon>
        <taxon>Pseudomonadati</taxon>
        <taxon>Pseudomonadota</taxon>
        <taxon>Alphaproteobacteria</taxon>
        <taxon>Acetobacterales</taxon>
        <taxon>Roseomonadaceae</taxon>
        <taxon>Roseococcus</taxon>
    </lineage>
</organism>
<keyword evidence="1" id="KW-0812">Transmembrane</keyword>
<keyword evidence="3" id="KW-1185">Reference proteome</keyword>
<accession>A0ABS5QI91</accession>
<dbReference type="InterPro" id="IPR000462">
    <property type="entry name" value="CDP-OH_P_trans"/>
</dbReference>
<comment type="caution">
    <text evidence="2">The sequence shown here is derived from an EMBL/GenBank/DDBJ whole genome shotgun (WGS) entry which is preliminary data.</text>
</comment>
<sequence length="236" mass="25035">MTPVRRNRGLLARPEAAALAFLAPRIPRWVTPDMLSALSLLGAVVAASGFAMAIDNRLWLVLAVVGLTMNWLGDSLDGKLARERGPDRGKAGFMLDNGLDMISYLILAGGFSLSGLVAPAIPFLLLALYLMLANLALARLAVSGIFDLAVGRIGTTELRVGFVSLALALGFVQDTHVMTPIVMDFLILDVASLVWLASMTIGFTMTLRADVRTNLATANADTQSTSSITRPSSPPP</sequence>
<dbReference type="EMBL" id="JAHCDA010000004">
    <property type="protein sequence ID" value="MBS7813387.1"/>
    <property type="molecule type" value="Genomic_DNA"/>
</dbReference>
<reference evidence="2 3" key="1">
    <citation type="submission" date="2021-05" db="EMBL/GenBank/DDBJ databases">
        <title>Roseococcus sp. XZZS9, whole genome shotgun sequencing project.</title>
        <authorList>
            <person name="Zhao G."/>
            <person name="Shen L."/>
        </authorList>
    </citation>
    <scope>NUCLEOTIDE SEQUENCE [LARGE SCALE GENOMIC DNA]</scope>
    <source>
        <strain evidence="2 3">XZZS9</strain>
    </source>
</reference>
<gene>
    <name evidence="2" type="ORF">KHU32_20765</name>
</gene>
<evidence type="ECO:0000256" key="1">
    <source>
        <dbReference type="SAM" id="Phobius"/>
    </source>
</evidence>
<protein>
    <submittedName>
        <fullName evidence="2">CDP-alcohol phosphatidyltransferase family protein</fullName>
    </submittedName>
</protein>
<dbReference type="RefSeq" id="WP_213672070.1">
    <property type="nucleotide sequence ID" value="NZ_JAHCDA010000004.1"/>
</dbReference>
<name>A0ABS5QI91_9PROT</name>
<dbReference type="Pfam" id="PF01066">
    <property type="entry name" value="CDP-OH_P_transf"/>
    <property type="match status" value="1"/>
</dbReference>
<dbReference type="Proteomes" id="UP000766336">
    <property type="component" value="Unassembled WGS sequence"/>
</dbReference>
<dbReference type="Gene3D" id="1.20.120.1760">
    <property type="match status" value="1"/>
</dbReference>
<keyword evidence="1" id="KW-1133">Transmembrane helix</keyword>
<feature type="transmembrane region" description="Helical" evidence="1">
    <location>
        <begin position="185"/>
        <end position="207"/>
    </location>
</feature>
<feature type="transmembrane region" description="Helical" evidence="1">
    <location>
        <begin position="34"/>
        <end position="52"/>
    </location>
</feature>
<feature type="transmembrane region" description="Helical" evidence="1">
    <location>
        <begin position="97"/>
        <end position="117"/>
    </location>
</feature>
<proteinExistence type="predicted"/>
<evidence type="ECO:0000313" key="3">
    <source>
        <dbReference type="Proteomes" id="UP000766336"/>
    </source>
</evidence>